<gene>
    <name evidence="2" type="ORF">BIW12_12385</name>
</gene>
<evidence type="ECO:0000256" key="1">
    <source>
        <dbReference type="SAM" id="Phobius"/>
    </source>
</evidence>
<proteinExistence type="predicted"/>
<evidence type="ECO:0000313" key="3">
    <source>
        <dbReference type="Proteomes" id="UP000178198"/>
    </source>
</evidence>
<keyword evidence="1" id="KW-0812">Transmembrane</keyword>
<protein>
    <submittedName>
        <fullName evidence="2">Uncharacterized protein</fullName>
    </submittedName>
</protein>
<dbReference type="AlphaFoldDB" id="A0A1D9PC42"/>
<dbReference type="EMBL" id="CP017774">
    <property type="protein sequence ID" value="APA00161.1"/>
    <property type="molecule type" value="Genomic_DNA"/>
</dbReference>
<keyword evidence="3" id="KW-1185">Reference proteome</keyword>
<feature type="transmembrane region" description="Helical" evidence="1">
    <location>
        <begin position="7"/>
        <end position="26"/>
    </location>
</feature>
<reference evidence="2 3" key="1">
    <citation type="submission" date="2016-10" db="EMBL/GenBank/DDBJ databases">
        <title>Complete Genome Sequence of Flavobacterium sp. PK15.</title>
        <authorList>
            <person name="Ekwe A."/>
            <person name="Kim S.B."/>
        </authorList>
    </citation>
    <scope>NUCLEOTIDE SEQUENCE [LARGE SCALE GENOMIC DNA]</scope>
    <source>
        <strain evidence="2 3">PK15</strain>
    </source>
</reference>
<dbReference type="Proteomes" id="UP000178198">
    <property type="component" value="Chromosome"/>
</dbReference>
<evidence type="ECO:0000313" key="2">
    <source>
        <dbReference type="EMBL" id="APA00161.1"/>
    </source>
</evidence>
<keyword evidence="1" id="KW-0472">Membrane</keyword>
<name>A0A1D9PC42_9FLAO</name>
<sequence>MCHNYCFFLFLIIKIITIGKTVIATIKIISTVANDSIIFYLLLMFPNFRSDWYWNTKLPTSTEL</sequence>
<keyword evidence="1" id="KW-1133">Transmembrane helix</keyword>
<organism evidence="2 3">
    <name type="scientific">Flavobacterium commune</name>
    <dbReference type="NCBI Taxonomy" id="1306519"/>
    <lineage>
        <taxon>Bacteria</taxon>
        <taxon>Pseudomonadati</taxon>
        <taxon>Bacteroidota</taxon>
        <taxon>Flavobacteriia</taxon>
        <taxon>Flavobacteriales</taxon>
        <taxon>Flavobacteriaceae</taxon>
        <taxon>Flavobacterium</taxon>
    </lineage>
</organism>
<accession>A0A1D9PC42</accession>
<dbReference type="KEGG" id="fcm:BIW12_12385"/>